<keyword evidence="2" id="KW-1185">Reference proteome</keyword>
<evidence type="ECO:0000313" key="1">
    <source>
        <dbReference type="EMBL" id="KAI0047544.1"/>
    </source>
</evidence>
<sequence length="93" mass="9869">MKLKPGPAPVRERRTAVPVLSFAEHSSLAHAPAAEGRGAWEPSEDYPASLLAPGLVVTGGAAVGAGWLAGWDRLEVRCSRRVSLNTWFYTGAL</sequence>
<evidence type="ECO:0000313" key="2">
    <source>
        <dbReference type="Proteomes" id="UP000814033"/>
    </source>
</evidence>
<feature type="non-terminal residue" evidence="1">
    <location>
        <position position="93"/>
    </location>
</feature>
<dbReference type="Proteomes" id="UP000814033">
    <property type="component" value="Unassembled WGS sequence"/>
</dbReference>
<comment type="caution">
    <text evidence="1">The sequence shown here is derived from an EMBL/GenBank/DDBJ whole genome shotgun (WGS) entry which is preliminary data.</text>
</comment>
<reference evidence="1" key="1">
    <citation type="submission" date="2021-02" db="EMBL/GenBank/DDBJ databases">
        <authorList>
            <consortium name="DOE Joint Genome Institute"/>
            <person name="Ahrendt S."/>
            <person name="Looney B.P."/>
            <person name="Miyauchi S."/>
            <person name="Morin E."/>
            <person name="Drula E."/>
            <person name="Courty P.E."/>
            <person name="Chicoki N."/>
            <person name="Fauchery L."/>
            <person name="Kohler A."/>
            <person name="Kuo A."/>
            <person name="Labutti K."/>
            <person name="Pangilinan J."/>
            <person name="Lipzen A."/>
            <person name="Riley R."/>
            <person name="Andreopoulos W."/>
            <person name="He G."/>
            <person name="Johnson J."/>
            <person name="Barry K.W."/>
            <person name="Grigoriev I.V."/>
            <person name="Nagy L."/>
            <person name="Hibbett D."/>
            <person name="Henrissat B."/>
            <person name="Matheny P.B."/>
            <person name="Labbe J."/>
            <person name="Martin F."/>
        </authorList>
    </citation>
    <scope>NUCLEOTIDE SEQUENCE</scope>
    <source>
        <strain evidence="1">FP105234-sp</strain>
    </source>
</reference>
<name>A0ACB8RTD0_9AGAM</name>
<organism evidence="1 2">
    <name type="scientific">Auriscalpium vulgare</name>
    <dbReference type="NCBI Taxonomy" id="40419"/>
    <lineage>
        <taxon>Eukaryota</taxon>
        <taxon>Fungi</taxon>
        <taxon>Dikarya</taxon>
        <taxon>Basidiomycota</taxon>
        <taxon>Agaricomycotina</taxon>
        <taxon>Agaricomycetes</taxon>
        <taxon>Russulales</taxon>
        <taxon>Auriscalpiaceae</taxon>
        <taxon>Auriscalpium</taxon>
    </lineage>
</organism>
<gene>
    <name evidence="1" type="ORF">FA95DRAFT_1558977</name>
</gene>
<reference evidence="1" key="2">
    <citation type="journal article" date="2022" name="New Phytol.">
        <title>Evolutionary transition to the ectomycorrhizal habit in the genomes of a hyperdiverse lineage of mushroom-forming fungi.</title>
        <authorList>
            <person name="Looney B."/>
            <person name="Miyauchi S."/>
            <person name="Morin E."/>
            <person name="Drula E."/>
            <person name="Courty P.E."/>
            <person name="Kohler A."/>
            <person name="Kuo A."/>
            <person name="LaButti K."/>
            <person name="Pangilinan J."/>
            <person name="Lipzen A."/>
            <person name="Riley R."/>
            <person name="Andreopoulos W."/>
            <person name="He G."/>
            <person name="Johnson J."/>
            <person name="Nolan M."/>
            <person name="Tritt A."/>
            <person name="Barry K.W."/>
            <person name="Grigoriev I.V."/>
            <person name="Nagy L.G."/>
            <person name="Hibbett D."/>
            <person name="Henrissat B."/>
            <person name="Matheny P.B."/>
            <person name="Labbe J."/>
            <person name="Martin F.M."/>
        </authorList>
    </citation>
    <scope>NUCLEOTIDE SEQUENCE</scope>
    <source>
        <strain evidence="1">FP105234-sp</strain>
    </source>
</reference>
<proteinExistence type="predicted"/>
<accession>A0ACB8RTD0</accession>
<protein>
    <submittedName>
        <fullName evidence="1">Uncharacterized protein</fullName>
    </submittedName>
</protein>
<dbReference type="EMBL" id="MU275902">
    <property type="protein sequence ID" value="KAI0047544.1"/>
    <property type="molecule type" value="Genomic_DNA"/>
</dbReference>